<evidence type="ECO:0000313" key="1">
    <source>
        <dbReference type="EMBL" id="KAJ8487300.1"/>
    </source>
</evidence>
<comment type="caution">
    <text evidence="1">The sequence shown here is derived from an EMBL/GenBank/DDBJ whole genome shotgun (WGS) entry which is preliminary data.</text>
</comment>
<organism evidence="1 2">
    <name type="scientific">Trametes cubensis</name>
    <dbReference type="NCBI Taxonomy" id="1111947"/>
    <lineage>
        <taxon>Eukaryota</taxon>
        <taxon>Fungi</taxon>
        <taxon>Dikarya</taxon>
        <taxon>Basidiomycota</taxon>
        <taxon>Agaricomycotina</taxon>
        <taxon>Agaricomycetes</taxon>
        <taxon>Polyporales</taxon>
        <taxon>Polyporaceae</taxon>
        <taxon>Trametes</taxon>
    </lineage>
</organism>
<evidence type="ECO:0000313" key="2">
    <source>
        <dbReference type="Proteomes" id="UP001215151"/>
    </source>
</evidence>
<dbReference type="EMBL" id="JAPEVG010000081">
    <property type="protein sequence ID" value="KAJ8487300.1"/>
    <property type="molecule type" value="Genomic_DNA"/>
</dbReference>
<reference evidence="1" key="1">
    <citation type="submission" date="2022-11" db="EMBL/GenBank/DDBJ databases">
        <title>Genome Sequence of Cubamyces cubensis.</title>
        <authorList>
            <person name="Buettner E."/>
        </authorList>
    </citation>
    <scope>NUCLEOTIDE SEQUENCE</scope>
    <source>
        <strain evidence="1">MPL-01</strain>
    </source>
</reference>
<name>A0AAD7TWH3_9APHY</name>
<protein>
    <submittedName>
        <fullName evidence="1">Uncharacterized protein</fullName>
    </submittedName>
</protein>
<sequence length="124" mass="14119">MASDLRSIRLHDGVEMEVLYMAAASRFYLQRQTCQDVTLGETVLALGRAYDSLILVAISVDPQVICVLDLLDFIRWTHSPENGCTVVAQDAYDGSELSITFFNEEEKDDFMRHMISLTWRVLAR</sequence>
<accession>A0AAD7TWH3</accession>
<proteinExistence type="predicted"/>
<dbReference type="Proteomes" id="UP001215151">
    <property type="component" value="Unassembled WGS sequence"/>
</dbReference>
<keyword evidence="2" id="KW-1185">Reference proteome</keyword>
<gene>
    <name evidence="1" type="ORF">ONZ51_g4243</name>
</gene>
<dbReference type="AlphaFoldDB" id="A0AAD7TWH3"/>